<accession>A0ABU5KQ00</accession>
<keyword evidence="3" id="KW-0862">Zinc</keyword>
<dbReference type="SUPFAM" id="SSF161219">
    <property type="entry name" value="CHY zinc finger-like"/>
    <property type="match status" value="1"/>
</dbReference>
<dbReference type="Proteomes" id="UP001292084">
    <property type="component" value="Unassembled WGS sequence"/>
</dbReference>
<evidence type="ECO:0000313" key="6">
    <source>
        <dbReference type="Proteomes" id="UP001292084"/>
    </source>
</evidence>
<evidence type="ECO:0000256" key="3">
    <source>
        <dbReference type="ARBA" id="ARBA00022833"/>
    </source>
</evidence>
<dbReference type="InterPro" id="IPR008913">
    <property type="entry name" value="Znf_CHY"/>
</dbReference>
<sequence>MNSTQFIHGHQIYGTCTDSETRCAHYHSEKDIIAIKFYCCGRYFPCVSCHDESGCGNRQVWPVERFSEKAILCGKCGTELTIHEYLGSGSRCPSCQSAFNPGCSLHKHYYFETS</sequence>
<dbReference type="EMBL" id="JAXQNN010000005">
    <property type="protein sequence ID" value="MDZ5713234.1"/>
    <property type="molecule type" value="Genomic_DNA"/>
</dbReference>
<dbReference type="InterPro" id="IPR016694">
    <property type="entry name" value="UCP017292"/>
</dbReference>
<reference evidence="5 6" key="1">
    <citation type="submission" date="2023-12" db="EMBL/GenBank/DDBJ databases">
        <title>Jeotgalibacillus haloalkaliphilus sp. nov., a novel salt-tolerant bacteria, isolated from the estuary of the Fenhe River into the Yellow River.</title>
        <authorList>
            <person name="Li Y."/>
        </authorList>
    </citation>
    <scope>NUCLEOTIDE SEQUENCE [LARGE SCALE GENOMIC DNA]</scope>
    <source>
        <strain evidence="5 6">HH7-29</strain>
    </source>
</reference>
<dbReference type="PANTHER" id="PTHR28082">
    <property type="entry name" value="ZINC FINGER PROTEIN"/>
    <property type="match status" value="1"/>
</dbReference>
<name>A0ABU5KQ00_9BACL</name>
<comment type="caution">
    <text evidence="5">The sequence shown here is derived from an EMBL/GenBank/DDBJ whole genome shotgun (WGS) entry which is preliminary data.</text>
</comment>
<evidence type="ECO:0000256" key="2">
    <source>
        <dbReference type="ARBA" id="ARBA00022771"/>
    </source>
</evidence>
<evidence type="ECO:0000313" key="5">
    <source>
        <dbReference type="EMBL" id="MDZ5713234.1"/>
    </source>
</evidence>
<proteinExistence type="predicted"/>
<feature type="domain" description="CHY-type" evidence="4">
    <location>
        <begin position="16"/>
        <end position="97"/>
    </location>
</feature>
<keyword evidence="6" id="KW-1185">Reference proteome</keyword>
<protein>
    <submittedName>
        <fullName evidence="5">CHY zinc finger protein</fullName>
    </submittedName>
</protein>
<evidence type="ECO:0000256" key="1">
    <source>
        <dbReference type="ARBA" id="ARBA00022723"/>
    </source>
</evidence>
<dbReference type="RefSeq" id="WP_322422200.1">
    <property type="nucleotide sequence ID" value="NZ_JAXQNN010000005.1"/>
</dbReference>
<dbReference type="PROSITE" id="PS51266">
    <property type="entry name" value="ZF_CHY"/>
    <property type="match status" value="1"/>
</dbReference>
<evidence type="ECO:0000259" key="4">
    <source>
        <dbReference type="PROSITE" id="PS51266"/>
    </source>
</evidence>
<keyword evidence="2" id="KW-0863">Zinc-finger</keyword>
<keyword evidence="1" id="KW-0479">Metal-binding</keyword>
<gene>
    <name evidence="5" type="ORF">UFB30_13455</name>
</gene>
<dbReference type="InterPro" id="IPR037274">
    <property type="entry name" value="Znf_CHY_sf"/>
</dbReference>
<dbReference type="Pfam" id="PF05495">
    <property type="entry name" value="zf-CHY"/>
    <property type="match status" value="1"/>
</dbReference>
<dbReference type="InterPro" id="IPR052604">
    <property type="entry name" value="Mito_Tim_assembly_helper"/>
</dbReference>
<dbReference type="PIRSF" id="PIRSF017292">
    <property type="entry name" value="UCP017292_Znf_CHY"/>
    <property type="match status" value="1"/>
</dbReference>
<organism evidence="5 6">
    <name type="scientific">Jeotgalibacillus haloalkalitolerans</name>
    <dbReference type="NCBI Taxonomy" id="3104292"/>
    <lineage>
        <taxon>Bacteria</taxon>
        <taxon>Bacillati</taxon>
        <taxon>Bacillota</taxon>
        <taxon>Bacilli</taxon>
        <taxon>Bacillales</taxon>
        <taxon>Caryophanaceae</taxon>
        <taxon>Jeotgalibacillus</taxon>
    </lineage>
</organism>
<dbReference type="PANTHER" id="PTHR28082:SF1">
    <property type="entry name" value="HELPER OF TIM PROTEIN 13"/>
    <property type="match status" value="1"/>
</dbReference>